<feature type="domain" description="DALR anticodon binding" evidence="1">
    <location>
        <begin position="396"/>
        <end position="533"/>
    </location>
</feature>
<dbReference type="Pfam" id="PF05746">
    <property type="entry name" value="DALR_1"/>
    <property type="match status" value="1"/>
</dbReference>
<reference evidence="2" key="1">
    <citation type="journal article" date="2017" name="Ticks Tick Borne Dis.">
        <title>An insight into the sialome of Hyalomma excavatum.</title>
        <authorList>
            <person name="Ribeiro J.M."/>
            <person name="Slovak M."/>
            <person name="Francischetti I.M."/>
        </authorList>
    </citation>
    <scope>NUCLEOTIDE SEQUENCE</scope>
    <source>
        <strain evidence="2">Samish</strain>
        <tissue evidence="2">Salivary glands</tissue>
    </source>
</reference>
<dbReference type="PANTHER" id="PTHR16043">
    <property type="entry name" value="DALRD3 PROTEIN"/>
    <property type="match status" value="1"/>
</dbReference>
<name>A0A131XEZ4_9ACAR</name>
<evidence type="ECO:0000313" key="2">
    <source>
        <dbReference type="EMBL" id="JAP65559.1"/>
    </source>
</evidence>
<dbReference type="GO" id="GO:0004814">
    <property type="term" value="F:arginine-tRNA ligase activity"/>
    <property type="evidence" value="ECO:0007669"/>
    <property type="project" value="InterPro"/>
</dbReference>
<protein>
    <submittedName>
        <fullName evidence="2">Putative arginyl-trna synthetase translation</fullName>
    </submittedName>
</protein>
<dbReference type="EMBL" id="GEFH01003022">
    <property type="protein sequence ID" value="JAP65559.1"/>
    <property type="molecule type" value="mRNA"/>
</dbReference>
<dbReference type="AlphaFoldDB" id="A0A131XEZ4"/>
<keyword evidence="2" id="KW-0436">Ligase</keyword>
<dbReference type="InterPro" id="IPR009080">
    <property type="entry name" value="tRNAsynth_Ia_anticodon-bd"/>
</dbReference>
<dbReference type="PANTHER" id="PTHR16043:SF1">
    <property type="entry name" value="DALR ANTICODON-BINDING DOMAIN-CONTAINING PROTEIN 3"/>
    <property type="match status" value="1"/>
</dbReference>
<dbReference type="SMART" id="SM00836">
    <property type="entry name" value="DALR_1"/>
    <property type="match status" value="1"/>
</dbReference>
<dbReference type="SUPFAM" id="SSF47323">
    <property type="entry name" value="Anticodon-binding domain of a subclass of class I aminoacyl-tRNA synthetases"/>
    <property type="match status" value="1"/>
</dbReference>
<keyword evidence="2" id="KW-0030">Aminoacyl-tRNA synthetase</keyword>
<dbReference type="InterPro" id="IPR008909">
    <property type="entry name" value="DALR_anticod-bd"/>
</dbReference>
<dbReference type="GO" id="GO:0000049">
    <property type="term" value="F:tRNA binding"/>
    <property type="evidence" value="ECO:0007669"/>
    <property type="project" value="TreeGrafter"/>
</dbReference>
<dbReference type="GO" id="GO:0005524">
    <property type="term" value="F:ATP binding"/>
    <property type="evidence" value="ECO:0007669"/>
    <property type="project" value="InterPro"/>
</dbReference>
<accession>A0A131XEZ4</accession>
<evidence type="ECO:0000259" key="1">
    <source>
        <dbReference type="SMART" id="SM00836"/>
    </source>
</evidence>
<dbReference type="Gene3D" id="1.10.730.10">
    <property type="entry name" value="Isoleucyl-tRNA Synthetase, Domain 1"/>
    <property type="match status" value="1"/>
</dbReference>
<dbReference type="InterPro" id="IPR037380">
    <property type="entry name" value="DALRD3"/>
</dbReference>
<organism evidence="2">
    <name type="scientific">Hyalomma excavatum</name>
    <dbReference type="NCBI Taxonomy" id="257692"/>
    <lineage>
        <taxon>Eukaryota</taxon>
        <taxon>Metazoa</taxon>
        <taxon>Ecdysozoa</taxon>
        <taxon>Arthropoda</taxon>
        <taxon>Chelicerata</taxon>
        <taxon>Arachnida</taxon>
        <taxon>Acari</taxon>
        <taxon>Parasitiformes</taxon>
        <taxon>Ixodida</taxon>
        <taxon>Ixodoidea</taxon>
        <taxon>Ixodidae</taxon>
        <taxon>Hyalomminae</taxon>
        <taxon>Hyalomma</taxon>
    </lineage>
</organism>
<dbReference type="GO" id="GO:0006420">
    <property type="term" value="P:arginyl-tRNA aminoacylation"/>
    <property type="evidence" value="ECO:0007669"/>
    <property type="project" value="InterPro"/>
</dbReference>
<sequence length="533" mass="60068">MEISRRVALFLKDFCNQVHVSDIPTIEAVGCTSNRRRKHSADYRIFVGKPSHANLQPHLQRLAHELLSASASWTVPLSDCQIMSPVYLEVSLNRAAAYRSLFSFILDTREANDKQQELGSGENVLIFVPHSDESFTGIRTEMLAAYASRCYADRNVGVTIYTSKRLHALRQHSFDNLITCDDGFQSGTHRNDITSVTACTTFFDEGNMTFDLKSYVASEGINVSGHTVYLGKVSIESPAFAIARQLAYILKNRCDTEFSTVLVVVPASKGFVVQQAGLLYTVMIPRDQQSKPQPTVLYLIHEGSYELGDCTFEDYLQQRRSFVMGAFHRPQADLLASTEGCSFEDESAVTGDNLQAAVEVLVETEVAYEFLSSKQNVKLKLCERLSHAEKGHYFSQYTLARIAAILNKYESSVKAGTYPALCQLEDVDFDLLCEESEWQLWHRLLLCWQVLQEPMPQTLPDSVRVEVNAHTLLRALEALCTEFSAYYSKVRVLVHPEPHLNATVFARIWLIRAVQKTVLCVLDRFGLKGLDRM</sequence>
<dbReference type="GO" id="GO:0106217">
    <property type="term" value="P:tRNA C3-cytosine methylation"/>
    <property type="evidence" value="ECO:0007669"/>
    <property type="project" value="TreeGrafter"/>
</dbReference>
<proteinExistence type="evidence at transcript level"/>